<dbReference type="InterPro" id="IPR023828">
    <property type="entry name" value="Peptidase_S8_Ser-AS"/>
</dbReference>
<dbReference type="InterPro" id="IPR000209">
    <property type="entry name" value="Peptidase_S8/S53_dom"/>
</dbReference>
<reference evidence="13 14" key="1">
    <citation type="journal article" date="2016" name="Nat. Commun.">
        <title>Thousands of microbial genomes shed light on interconnected biogeochemical processes in an aquifer system.</title>
        <authorList>
            <person name="Anantharaman K."/>
            <person name="Brown C.T."/>
            <person name="Hug L.A."/>
            <person name="Sharon I."/>
            <person name="Castelle C.J."/>
            <person name="Probst A.J."/>
            <person name="Thomas B.C."/>
            <person name="Singh A."/>
            <person name="Wilkins M.J."/>
            <person name="Karaoz U."/>
            <person name="Brodie E.L."/>
            <person name="Williams K.H."/>
            <person name="Hubbard S.S."/>
            <person name="Banfield J.F."/>
        </authorList>
    </citation>
    <scope>NUCLEOTIDE SEQUENCE [LARGE SCALE GENOMIC DNA]</scope>
</reference>
<dbReference type="InterPro" id="IPR037045">
    <property type="entry name" value="S8pro/Inhibitor_I9_sf"/>
</dbReference>
<feature type="compositionally biased region" description="Pro residues" evidence="9">
    <location>
        <begin position="125"/>
        <end position="151"/>
    </location>
</feature>
<evidence type="ECO:0000256" key="2">
    <source>
        <dbReference type="ARBA" id="ARBA00022670"/>
    </source>
</evidence>
<dbReference type="InterPro" id="IPR023827">
    <property type="entry name" value="Peptidase_S8_Asp-AS"/>
</dbReference>
<feature type="active site" description="Charge relay system" evidence="6 7">
    <location>
        <position position="401"/>
    </location>
</feature>
<dbReference type="EMBL" id="MGAG01000031">
    <property type="protein sequence ID" value="OGK40017.1"/>
    <property type="molecule type" value="Genomic_DNA"/>
</dbReference>
<dbReference type="PRINTS" id="PR00723">
    <property type="entry name" value="SUBTILISIN"/>
</dbReference>
<feature type="domain" description="Inhibitor I9" evidence="12">
    <location>
        <begin position="46"/>
        <end position="112"/>
    </location>
</feature>
<dbReference type="PROSITE" id="PS51892">
    <property type="entry name" value="SUBTILASE"/>
    <property type="match status" value="1"/>
</dbReference>
<evidence type="ECO:0000259" key="11">
    <source>
        <dbReference type="Pfam" id="PF00082"/>
    </source>
</evidence>
<feature type="chain" id="PRO_5009529327" description="Peptidase S8/S53 domain-containing protein" evidence="10">
    <location>
        <begin position="22"/>
        <end position="458"/>
    </location>
</feature>
<dbReference type="AlphaFoldDB" id="A0A1F7I9H8"/>
<evidence type="ECO:0000256" key="1">
    <source>
        <dbReference type="ARBA" id="ARBA00011073"/>
    </source>
</evidence>
<evidence type="ECO:0008006" key="15">
    <source>
        <dbReference type="Google" id="ProtNLM"/>
    </source>
</evidence>
<evidence type="ECO:0000256" key="9">
    <source>
        <dbReference type="SAM" id="MobiDB-lite"/>
    </source>
</evidence>
<dbReference type="Pfam" id="PF00082">
    <property type="entry name" value="Peptidase_S8"/>
    <property type="match status" value="1"/>
</dbReference>
<keyword evidence="10" id="KW-0732">Signal</keyword>
<feature type="domain" description="Peptidase S8/S53" evidence="11">
    <location>
        <begin position="175"/>
        <end position="431"/>
    </location>
</feature>
<dbReference type="SUPFAM" id="SSF52743">
    <property type="entry name" value="Subtilisin-like"/>
    <property type="match status" value="1"/>
</dbReference>
<dbReference type="Gene3D" id="3.40.50.200">
    <property type="entry name" value="Peptidase S8/S53 domain"/>
    <property type="match status" value="1"/>
</dbReference>
<dbReference type="InterPro" id="IPR050131">
    <property type="entry name" value="Peptidase_S8_subtilisin-like"/>
</dbReference>
<dbReference type="PANTHER" id="PTHR43806">
    <property type="entry name" value="PEPTIDASE S8"/>
    <property type="match status" value="1"/>
</dbReference>
<feature type="region of interest" description="Disordered" evidence="9">
    <location>
        <begin position="115"/>
        <end position="168"/>
    </location>
</feature>
<proteinExistence type="inferred from homology"/>
<evidence type="ECO:0000256" key="4">
    <source>
        <dbReference type="ARBA" id="ARBA00022801"/>
    </source>
</evidence>
<accession>A0A1F7I9H8</accession>
<keyword evidence="4 7" id="KW-0378">Hydrolase</keyword>
<evidence type="ECO:0000256" key="7">
    <source>
        <dbReference type="PROSITE-ProRule" id="PRU01240"/>
    </source>
</evidence>
<dbReference type="InterPro" id="IPR010259">
    <property type="entry name" value="S8pro/Inhibitor_I9"/>
</dbReference>
<dbReference type="Proteomes" id="UP000177698">
    <property type="component" value="Unassembled WGS sequence"/>
</dbReference>
<feature type="active site" description="Charge relay system" evidence="6 7">
    <location>
        <position position="217"/>
    </location>
</feature>
<dbReference type="GO" id="GO:0006508">
    <property type="term" value="P:proteolysis"/>
    <property type="evidence" value="ECO:0007669"/>
    <property type="project" value="UniProtKB-KW"/>
</dbReference>
<dbReference type="SUPFAM" id="SSF54897">
    <property type="entry name" value="Protease propeptides/inhibitors"/>
    <property type="match status" value="1"/>
</dbReference>
<dbReference type="CDD" id="cd07477">
    <property type="entry name" value="Peptidases_S8_Subtilisin_subset"/>
    <property type="match status" value="1"/>
</dbReference>
<evidence type="ECO:0000256" key="10">
    <source>
        <dbReference type="SAM" id="SignalP"/>
    </source>
</evidence>
<dbReference type="PROSITE" id="PS00136">
    <property type="entry name" value="SUBTILASE_ASP"/>
    <property type="match status" value="1"/>
</dbReference>
<dbReference type="Gene3D" id="3.30.70.80">
    <property type="entry name" value="Peptidase S8 propeptide/proteinase inhibitor I9"/>
    <property type="match status" value="1"/>
</dbReference>
<dbReference type="PANTHER" id="PTHR43806:SF11">
    <property type="entry name" value="CEREVISIN-RELATED"/>
    <property type="match status" value="1"/>
</dbReference>
<keyword evidence="2 7" id="KW-0645">Protease</keyword>
<dbReference type="InterPro" id="IPR036852">
    <property type="entry name" value="Peptidase_S8/S53_dom_sf"/>
</dbReference>
<evidence type="ECO:0000313" key="14">
    <source>
        <dbReference type="Proteomes" id="UP000177698"/>
    </source>
</evidence>
<dbReference type="STRING" id="1802056.A2954_00135"/>
<dbReference type="PROSITE" id="PS00138">
    <property type="entry name" value="SUBTILASE_SER"/>
    <property type="match status" value="1"/>
</dbReference>
<dbReference type="GO" id="GO:0004252">
    <property type="term" value="F:serine-type endopeptidase activity"/>
    <property type="evidence" value="ECO:0007669"/>
    <property type="project" value="UniProtKB-UniRule"/>
</dbReference>
<dbReference type="GO" id="GO:0005615">
    <property type="term" value="C:extracellular space"/>
    <property type="evidence" value="ECO:0007669"/>
    <property type="project" value="TreeGrafter"/>
</dbReference>
<feature type="compositionally biased region" description="Low complexity" evidence="9">
    <location>
        <begin position="152"/>
        <end position="163"/>
    </location>
</feature>
<evidence type="ECO:0000259" key="12">
    <source>
        <dbReference type="Pfam" id="PF05922"/>
    </source>
</evidence>
<keyword evidence="5 7" id="KW-0720">Serine protease</keyword>
<gene>
    <name evidence="13" type="ORF">A2954_00135</name>
</gene>
<feature type="signal peptide" evidence="10">
    <location>
        <begin position="1"/>
        <end position="21"/>
    </location>
</feature>
<dbReference type="Pfam" id="PF05922">
    <property type="entry name" value="Inhibitor_I9"/>
    <property type="match status" value="1"/>
</dbReference>
<comment type="caution">
    <text evidence="13">The sequence shown here is derived from an EMBL/GenBank/DDBJ whole genome shotgun (WGS) entry which is preliminary data.</text>
</comment>
<dbReference type="PROSITE" id="PS00137">
    <property type="entry name" value="SUBTILASE_HIS"/>
    <property type="match status" value="1"/>
</dbReference>
<evidence type="ECO:0000256" key="8">
    <source>
        <dbReference type="RuleBase" id="RU003355"/>
    </source>
</evidence>
<evidence type="ECO:0000256" key="3">
    <source>
        <dbReference type="ARBA" id="ARBA00022723"/>
    </source>
</evidence>
<evidence type="ECO:0000256" key="5">
    <source>
        <dbReference type="ARBA" id="ARBA00022825"/>
    </source>
</evidence>
<name>A0A1F7I9H8_9BACT</name>
<organism evidence="13 14">
    <name type="scientific">Candidatus Roizmanbacteria bacterium RIFCSPLOWO2_01_FULL_37_12</name>
    <dbReference type="NCBI Taxonomy" id="1802056"/>
    <lineage>
        <taxon>Bacteria</taxon>
        <taxon>Candidatus Roizmaniibacteriota</taxon>
    </lineage>
</organism>
<comment type="similarity">
    <text evidence="1 7 8">Belongs to the peptidase S8 family.</text>
</comment>
<dbReference type="InterPro" id="IPR015500">
    <property type="entry name" value="Peptidase_S8_subtilisin-rel"/>
</dbReference>
<evidence type="ECO:0000256" key="6">
    <source>
        <dbReference type="PIRSR" id="PIRSR615500-1"/>
    </source>
</evidence>
<dbReference type="GO" id="GO:0046872">
    <property type="term" value="F:metal ion binding"/>
    <property type="evidence" value="ECO:0007669"/>
    <property type="project" value="UniProtKB-KW"/>
</dbReference>
<feature type="active site" description="Charge relay system" evidence="6 7">
    <location>
        <position position="184"/>
    </location>
</feature>
<sequence>MKKALLSALVLGAVLLASLYAAKSAKSVGHQEIIKKLEDKIIPDQYIVVYKDSVANPDSVTDEQEKLHLLKSKFRFNKVLKGYTAVFTSEKLDKIKSDPRVAFVTEDKEITIAQWWRRKKSPTPTRTPTPTRSPTPPSSSSPTPTKTPTPTPTTAITTQTIPSGVSRIGLTTNEGAGVGVAILDTGIDLDHPDLSGNLVANKTCISGTSTGDDDQGHGTHVAGTVAALNNSIGVIGVAPQAKLIAVKVLNSQGSGSYSTLICGIDWVTANASNYNIKVANMSLGGGGSSDNNCGNSNNDALHKAICKARDAGITFAVAAGNNASNASNTVPAAYNDAVITVSALADSDGQPDGLGPNTSYGKDDTFATFSNYGSVVDLGAPGVSILSTLRGGGYTTMSGTSMSTPHVAGAAALYLKMNPGASWSQVRDGLIAVGEPQNSGHTDLSGLHSEKVVRADSL</sequence>
<protein>
    <recommendedName>
        <fullName evidence="15">Peptidase S8/S53 domain-containing protein</fullName>
    </recommendedName>
</protein>
<dbReference type="InterPro" id="IPR034202">
    <property type="entry name" value="Subtilisin_Carlsberg-like"/>
</dbReference>
<evidence type="ECO:0000313" key="13">
    <source>
        <dbReference type="EMBL" id="OGK40017.1"/>
    </source>
</evidence>
<dbReference type="InterPro" id="IPR022398">
    <property type="entry name" value="Peptidase_S8_His-AS"/>
</dbReference>
<keyword evidence="3" id="KW-0479">Metal-binding</keyword>